<dbReference type="InterPro" id="IPR052347">
    <property type="entry name" value="Isochorismatase_Nicotinamidase"/>
</dbReference>
<dbReference type="OrthoDB" id="9791276at2"/>
<dbReference type="GO" id="GO:0046872">
    <property type="term" value="F:metal ion binding"/>
    <property type="evidence" value="ECO:0007669"/>
    <property type="project" value="UniProtKB-KW"/>
</dbReference>
<evidence type="ECO:0000256" key="2">
    <source>
        <dbReference type="ARBA" id="ARBA00022642"/>
    </source>
</evidence>
<evidence type="ECO:0000256" key="1">
    <source>
        <dbReference type="ARBA" id="ARBA00006336"/>
    </source>
</evidence>
<dbReference type="EMBL" id="FNJI01000008">
    <property type="protein sequence ID" value="SDO98001.1"/>
    <property type="molecule type" value="Genomic_DNA"/>
</dbReference>
<evidence type="ECO:0000256" key="4">
    <source>
        <dbReference type="ARBA" id="ARBA00022801"/>
    </source>
</evidence>
<feature type="domain" description="Isochorismatase-like" evidence="8">
    <location>
        <begin position="11"/>
        <end position="205"/>
    </location>
</feature>
<dbReference type="Proteomes" id="UP000199073">
    <property type="component" value="Unassembled WGS sequence"/>
</dbReference>
<comment type="similarity">
    <text evidence="1">Belongs to the isochorismatase family.</text>
</comment>
<evidence type="ECO:0000313" key="10">
    <source>
        <dbReference type="Proteomes" id="UP000199073"/>
    </source>
</evidence>
<keyword evidence="4" id="KW-0378">Hydrolase</keyword>
<sequence>METRGQQKSTGVIVVDVQGDFTEWKNGALAVSGTGKAFIDKLGQATSTLKSSGCKIYATMDWHPSGHISFFTSHNNKKIMDVIRVDGRTQVLWPPHCVQHSSGAELVLDKGLFDAVVKKGQNKNFDSYSGFKDDGGESTELLDILKKDGIEQLIVYGIAMDYCVRATAIDGVYAGFDVTVIEDLTALITPETSLKAKQDMINSGVVFQKQL</sequence>
<dbReference type="GO" id="GO:0008936">
    <property type="term" value="F:nicotinamidase activity"/>
    <property type="evidence" value="ECO:0007669"/>
    <property type="project" value="UniProtKB-EC"/>
</dbReference>
<dbReference type="Gene3D" id="3.40.50.850">
    <property type="entry name" value="Isochorismatase-like"/>
    <property type="match status" value="1"/>
</dbReference>
<evidence type="ECO:0000256" key="7">
    <source>
        <dbReference type="ARBA" id="ARBA00043224"/>
    </source>
</evidence>
<dbReference type="EC" id="3.5.1.19" evidence="6"/>
<accession>A0A1H0NZA3</accession>
<evidence type="ECO:0000259" key="8">
    <source>
        <dbReference type="Pfam" id="PF00857"/>
    </source>
</evidence>
<organism evidence="9 10">
    <name type="scientific">Desulforhopalus singaporensis</name>
    <dbReference type="NCBI Taxonomy" id="91360"/>
    <lineage>
        <taxon>Bacteria</taxon>
        <taxon>Pseudomonadati</taxon>
        <taxon>Thermodesulfobacteriota</taxon>
        <taxon>Desulfobulbia</taxon>
        <taxon>Desulfobulbales</taxon>
        <taxon>Desulfocapsaceae</taxon>
        <taxon>Desulforhopalus</taxon>
    </lineage>
</organism>
<dbReference type="RefSeq" id="WP_092221414.1">
    <property type="nucleotide sequence ID" value="NZ_FNJI01000008.1"/>
</dbReference>
<keyword evidence="10" id="KW-1185">Reference proteome</keyword>
<evidence type="ECO:0000256" key="6">
    <source>
        <dbReference type="ARBA" id="ARBA00039017"/>
    </source>
</evidence>
<name>A0A1H0NZA3_9BACT</name>
<dbReference type="GO" id="GO:0019363">
    <property type="term" value="P:pyridine nucleotide biosynthetic process"/>
    <property type="evidence" value="ECO:0007669"/>
    <property type="project" value="UniProtKB-KW"/>
</dbReference>
<evidence type="ECO:0000313" key="9">
    <source>
        <dbReference type="EMBL" id="SDO98001.1"/>
    </source>
</evidence>
<dbReference type="AlphaFoldDB" id="A0A1H0NZA3"/>
<dbReference type="PANTHER" id="PTHR11080:SF2">
    <property type="entry name" value="LD05707P"/>
    <property type="match status" value="1"/>
</dbReference>
<dbReference type="InterPro" id="IPR000868">
    <property type="entry name" value="Isochorismatase-like_dom"/>
</dbReference>
<gene>
    <name evidence="9" type="ORF">SAMN05660330_01511</name>
</gene>
<evidence type="ECO:0000256" key="3">
    <source>
        <dbReference type="ARBA" id="ARBA00022723"/>
    </source>
</evidence>
<protein>
    <recommendedName>
        <fullName evidence="6">nicotinamidase</fullName>
        <ecNumber evidence="6">3.5.1.19</ecNumber>
    </recommendedName>
    <alternativeName>
        <fullName evidence="7">Nicotinamide deamidase</fullName>
    </alternativeName>
</protein>
<dbReference type="PANTHER" id="PTHR11080">
    <property type="entry name" value="PYRAZINAMIDASE/NICOTINAMIDASE"/>
    <property type="match status" value="1"/>
</dbReference>
<dbReference type="InterPro" id="IPR036380">
    <property type="entry name" value="Isochorismatase-like_sf"/>
</dbReference>
<dbReference type="Pfam" id="PF00857">
    <property type="entry name" value="Isochorismatase"/>
    <property type="match status" value="1"/>
</dbReference>
<dbReference type="STRING" id="91360.SAMN05660330_01511"/>
<keyword evidence="2" id="KW-0662">Pyridine nucleotide biosynthesis</keyword>
<dbReference type="SUPFAM" id="SSF52499">
    <property type="entry name" value="Isochorismatase-like hydrolases"/>
    <property type="match status" value="1"/>
</dbReference>
<comment type="pathway">
    <text evidence="5">Cofactor biosynthesis; nicotinate biosynthesis; nicotinate from nicotinamide: step 1/1.</text>
</comment>
<keyword evidence="3" id="KW-0479">Metal-binding</keyword>
<evidence type="ECO:0000256" key="5">
    <source>
        <dbReference type="ARBA" id="ARBA00037900"/>
    </source>
</evidence>
<proteinExistence type="inferred from homology"/>
<reference evidence="9 10" key="1">
    <citation type="submission" date="2016-10" db="EMBL/GenBank/DDBJ databases">
        <authorList>
            <person name="de Groot N.N."/>
        </authorList>
    </citation>
    <scope>NUCLEOTIDE SEQUENCE [LARGE SCALE GENOMIC DNA]</scope>
    <source>
        <strain evidence="9 10">DSM 12130</strain>
    </source>
</reference>